<name>A0ABW4JSF4_9HYPH</name>
<dbReference type="PANTHER" id="PTHR43725:SF47">
    <property type="entry name" value="UDP-GLUCOSE 4-EPIMERASE"/>
    <property type="match status" value="1"/>
</dbReference>
<dbReference type="NCBIfam" id="NF007956">
    <property type="entry name" value="PRK10675.1"/>
    <property type="match status" value="1"/>
</dbReference>
<comment type="subunit">
    <text evidence="9">Homodimer.</text>
</comment>
<dbReference type="NCBIfam" id="TIGR01179">
    <property type="entry name" value="galE"/>
    <property type="match status" value="1"/>
</dbReference>
<evidence type="ECO:0000313" key="11">
    <source>
        <dbReference type="EMBL" id="MFD1694393.1"/>
    </source>
</evidence>
<dbReference type="InterPro" id="IPR005886">
    <property type="entry name" value="UDP_G4E"/>
</dbReference>
<evidence type="ECO:0000256" key="3">
    <source>
        <dbReference type="ARBA" id="ARBA00004947"/>
    </source>
</evidence>
<evidence type="ECO:0000256" key="8">
    <source>
        <dbReference type="ARBA" id="ARBA00023235"/>
    </source>
</evidence>
<dbReference type="Gene3D" id="3.90.25.10">
    <property type="entry name" value="UDP-galactose 4-epimerase, domain 1"/>
    <property type="match status" value="1"/>
</dbReference>
<proteinExistence type="inferred from homology"/>
<dbReference type="SUPFAM" id="SSF51735">
    <property type="entry name" value="NAD(P)-binding Rossmann-fold domains"/>
    <property type="match status" value="1"/>
</dbReference>
<evidence type="ECO:0000256" key="2">
    <source>
        <dbReference type="ARBA" id="ARBA00001911"/>
    </source>
</evidence>
<dbReference type="Proteomes" id="UP001597327">
    <property type="component" value="Unassembled WGS sequence"/>
</dbReference>
<dbReference type="EC" id="5.1.3.2" evidence="5 9"/>
<evidence type="ECO:0000256" key="7">
    <source>
        <dbReference type="ARBA" id="ARBA00023027"/>
    </source>
</evidence>
<dbReference type="Pfam" id="PF16363">
    <property type="entry name" value="GDP_Man_Dehyd"/>
    <property type="match status" value="1"/>
</dbReference>
<reference evidence="12" key="1">
    <citation type="journal article" date="2019" name="Int. J. Syst. Evol. Microbiol.">
        <title>The Global Catalogue of Microorganisms (GCM) 10K type strain sequencing project: providing services to taxonomists for standard genome sequencing and annotation.</title>
        <authorList>
            <consortium name="The Broad Institute Genomics Platform"/>
            <consortium name="The Broad Institute Genome Sequencing Center for Infectious Disease"/>
            <person name="Wu L."/>
            <person name="Ma J."/>
        </authorList>
    </citation>
    <scope>NUCLEOTIDE SEQUENCE [LARGE SCALE GENOMIC DNA]</scope>
    <source>
        <strain evidence="12">JCM 3369</strain>
    </source>
</reference>
<evidence type="ECO:0000256" key="9">
    <source>
        <dbReference type="RuleBase" id="RU366046"/>
    </source>
</evidence>
<comment type="cofactor">
    <cofactor evidence="2 9">
        <name>NAD(+)</name>
        <dbReference type="ChEBI" id="CHEBI:57540"/>
    </cofactor>
</comment>
<dbReference type="InterPro" id="IPR036291">
    <property type="entry name" value="NAD(P)-bd_dom_sf"/>
</dbReference>
<comment type="caution">
    <text evidence="11">The sequence shown here is derived from an EMBL/GenBank/DDBJ whole genome shotgun (WGS) entry which is preliminary data.</text>
</comment>
<dbReference type="EMBL" id="JBHUFA010000001">
    <property type="protein sequence ID" value="MFD1694393.1"/>
    <property type="molecule type" value="Genomic_DNA"/>
</dbReference>
<dbReference type="InterPro" id="IPR016040">
    <property type="entry name" value="NAD(P)-bd_dom"/>
</dbReference>
<accession>A0ABW4JSF4</accession>
<keyword evidence="7 9" id="KW-0520">NAD</keyword>
<evidence type="ECO:0000256" key="4">
    <source>
        <dbReference type="ARBA" id="ARBA00007637"/>
    </source>
</evidence>
<dbReference type="CDD" id="cd05247">
    <property type="entry name" value="UDP_G4E_1_SDR_e"/>
    <property type="match status" value="1"/>
</dbReference>
<comment type="similarity">
    <text evidence="4 9">Belongs to the NAD(P)-dependent epimerase/dehydratase family.</text>
</comment>
<dbReference type="PANTHER" id="PTHR43725">
    <property type="entry name" value="UDP-GLUCOSE 4-EPIMERASE"/>
    <property type="match status" value="1"/>
</dbReference>
<keyword evidence="9" id="KW-0119">Carbohydrate metabolism</keyword>
<sequence length="340" mass="37452">MTILITGGAGYIGSHACVTFLEAGHDVVVVDNLANAREESLRRVARITGKSLAFEQADIRDGAAMERILRDHGCTAVVHFAGLKVVGESLRDPLAYYDVNVTGTQRLLSAMERAGVHQLIFSSSANIYGPPQILPVPESHPAAPMSPYGRTKRIAEHLLNDLSASDPKWRFAILRYFNPVGAHESGLIGENPLDVPQNLCPFIAQVASGRREKLMVYGNDYETRDGTGLRDYIHVVDLVEGHLKAYEALQTGADATRCFTVNLGTGTGYTVLEMVRAFERATNRPIPFEIAPRRDGDVGECYAETQKAADLIDWRARFGLDDMCRDAWNWVCKNPTGFED</sequence>
<feature type="domain" description="NAD(P)-binding" evidence="10">
    <location>
        <begin position="4"/>
        <end position="326"/>
    </location>
</feature>
<keyword evidence="8 9" id="KW-0413">Isomerase</keyword>
<dbReference type="GO" id="GO:0003978">
    <property type="term" value="F:UDP-glucose 4-epimerase activity"/>
    <property type="evidence" value="ECO:0007669"/>
    <property type="project" value="UniProtKB-EC"/>
</dbReference>
<evidence type="ECO:0000256" key="5">
    <source>
        <dbReference type="ARBA" id="ARBA00013189"/>
    </source>
</evidence>
<dbReference type="RefSeq" id="WP_149891748.1">
    <property type="nucleotide sequence ID" value="NZ_JBHUFA010000001.1"/>
</dbReference>
<gene>
    <name evidence="11" type="primary">galE</name>
    <name evidence="11" type="ORF">ACFSC7_02620</name>
</gene>
<organism evidence="11 12">
    <name type="scientific">Roseibium aestuarii</name>
    <dbReference type="NCBI Taxonomy" id="2600299"/>
    <lineage>
        <taxon>Bacteria</taxon>
        <taxon>Pseudomonadati</taxon>
        <taxon>Pseudomonadota</taxon>
        <taxon>Alphaproteobacteria</taxon>
        <taxon>Hyphomicrobiales</taxon>
        <taxon>Stappiaceae</taxon>
        <taxon>Roseibium</taxon>
    </lineage>
</organism>
<evidence type="ECO:0000313" key="12">
    <source>
        <dbReference type="Proteomes" id="UP001597327"/>
    </source>
</evidence>
<evidence type="ECO:0000256" key="1">
    <source>
        <dbReference type="ARBA" id="ARBA00000083"/>
    </source>
</evidence>
<comment type="pathway">
    <text evidence="3 9">Carbohydrate metabolism; galactose metabolism.</text>
</comment>
<protein>
    <recommendedName>
        <fullName evidence="6 9">UDP-glucose 4-epimerase</fullName>
        <ecNumber evidence="5 9">5.1.3.2</ecNumber>
    </recommendedName>
</protein>
<evidence type="ECO:0000259" key="10">
    <source>
        <dbReference type="Pfam" id="PF16363"/>
    </source>
</evidence>
<keyword evidence="12" id="KW-1185">Reference proteome</keyword>
<evidence type="ECO:0000256" key="6">
    <source>
        <dbReference type="ARBA" id="ARBA00018569"/>
    </source>
</evidence>
<dbReference type="Gene3D" id="3.40.50.720">
    <property type="entry name" value="NAD(P)-binding Rossmann-like Domain"/>
    <property type="match status" value="1"/>
</dbReference>
<comment type="catalytic activity">
    <reaction evidence="1 9">
        <text>UDP-alpha-D-glucose = UDP-alpha-D-galactose</text>
        <dbReference type="Rhea" id="RHEA:22168"/>
        <dbReference type="ChEBI" id="CHEBI:58885"/>
        <dbReference type="ChEBI" id="CHEBI:66914"/>
        <dbReference type="EC" id="5.1.3.2"/>
    </reaction>
</comment>